<gene>
    <name evidence="1" type="ORF">F6W96_25875</name>
</gene>
<sequence length="83" mass="9245">MNDDTGHWAEELHARVGTPRRHSVMAALNWFAGHDYVKVKRGPDDSCEFVVVGEDRTDHIYVLTDKGRAAAANLDAGYDGYEP</sequence>
<proteinExistence type="predicted"/>
<evidence type="ECO:0000313" key="2">
    <source>
        <dbReference type="Proteomes" id="UP000500953"/>
    </source>
</evidence>
<reference evidence="1 2" key="1">
    <citation type="journal article" date="2019" name="ACS Chem. Biol.">
        <title>Identification and Mobilization of a Cryptic Antibiotic Biosynthesis Gene Locus from a Human-Pathogenic Nocardia Isolate.</title>
        <authorList>
            <person name="Herisse M."/>
            <person name="Ishida K."/>
            <person name="Porter J.L."/>
            <person name="Howden B."/>
            <person name="Hertweck C."/>
            <person name="Stinear T.P."/>
            <person name="Pidot S.J."/>
        </authorList>
    </citation>
    <scope>NUCLEOTIDE SEQUENCE [LARGE SCALE GENOMIC DNA]</scope>
    <source>
        <strain evidence="1 2">AUSMDU00012715</strain>
    </source>
</reference>
<dbReference type="EMBL" id="CP046173">
    <property type="protein sequence ID" value="QIS21242.1"/>
    <property type="molecule type" value="Genomic_DNA"/>
</dbReference>
<dbReference type="RefSeq" id="WP_167488540.1">
    <property type="nucleotide sequence ID" value="NZ_CP046173.1"/>
</dbReference>
<dbReference type="AlphaFoldDB" id="A0A6G9Z6X1"/>
<name>A0A6G9Z6X1_9NOCA</name>
<dbReference type="Proteomes" id="UP000500953">
    <property type="component" value="Chromosome"/>
</dbReference>
<protein>
    <submittedName>
        <fullName evidence="1">Uncharacterized protein</fullName>
    </submittedName>
</protein>
<organism evidence="1 2">
    <name type="scientific">Nocardia terpenica</name>
    <dbReference type="NCBI Taxonomy" id="455432"/>
    <lineage>
        <taxon>Bacteria</taxon>
        <taxon>Bacillati</taxon>
        <taxon>Actinomycetota</taxon>
        <taxon>Actinomycetes</taxon>
        <taxon>Mycobacteriales</taxon>
        <taxon>Nocardiaceae</taxon>
        <taxon>Nocardia</taxon>
    </lineage>
</organism>
<accession>A0A6G9Z6X1</accession>
<evidence type="ECO:0000313" key="1">
    <source>
        <dbReference type="EMBL" id="QIS21242.1"/>
    </source>
</evidence>